<sequence>MIRHNTIDDYIREKSNVSTKQLFAAASQKLSKSCVDSDFAFRINLKFKKIFQVSTETKKPTKNKMKAIQTDQNVKGYYINLNKISKWHLPKKSEYEPVNFVFKKDTKKINRKLKLQNGGISTKKSVKRSHTINEKLEDSENWSNLHHSSHIQDYKNLYKLKIAKTTRNKICRVYTNINSNVAAIYPKLDRIIKSKIKTSKLSNYNSSKNYIGKMLEHTQTPIKPQNFSQKSCIANIIPHRYPIKKIRPKSTNNIKTYQVHKKNINEIINTYASNYVI</sequence>
<name>A0A177BCT3_9BILA</name>
<reference evidence="1 2" key="1">
    <citation type="submission" date="2016-04" db="EMBL/GenBank/DDBJ databases">
        <title>The genome of Intoshia linei affirms orthonectids as highly simplified spiralians.</title>
        <authorList>
            <person name="Mikhailov K.V."/>
            <person name="Slusarev G.S."/>
            <person name="Nikitin M.A."/>
            <person name="Logacheva M.D."/>
            <person name="Penin A."/>
            <person name="Aleoshin V."/>
            <person name="Panchin Y.V."/>
        </authorList>
    </citation>
    <scope>NUCLEOTIDE SEQUENCE [LARGE SCALE GENOMIC DNA]</scope>
    <source>
        <strain evidence="1">Intl2013</strain>
        <tissue evidence="1">Whole animal</tissue>
    </source>
</reference>
<dbReference type="AlphaFoldDB" id="A0A177BCT3"/>
<organism evidence="1 2">
    <name type="scientific">Intoshia linei</name>
    <dbReference type="NCBI Taxonomy" id="1819745"/>
    <lineage>
        <taxon>Eukaryota</taxon>
        <taxon>Metazoa</taxon>
        <taxon>Spiralia</taxon>
        <taxon>Lophotrochozoa</taxon>
        <taxon>Mesozoa</taxon>
        <taxon>Orthonectida</taxon>
        <taxon>Rhopaluridae</taxon>
        <taxon>Intoshia</taxon>
    </lineage>
</organism>
<dbReference type="Proteomes" id="UP000078046">
    <property type="component" value="Unassembled WGS sequence"/>
</dbReference>
<keyword evidence="2" id="KW-1185">Reference proteome</keyword>
<accession>A0A177BCT3</accession>
<evidence type="ECO:0000313" key="2">
    <source>
        <dbReference type="Proteomes" id="UP000078046"/>
    </source>
</evidence>
<protein>
    <submittedName>
        <fullName evidence="1">Uncharacterized protein</fullName>
    </submittedName>
</protein>
<comment type="caution">
    <text evidence="1">The sequence shown here is derived from an EMBL/GenBank/DDBJ whole genome shotgun (WGS) entry which is preliminary data.</text>
</comment>
<gene>
    <name evidence="1" type="ORF">A3Q56_00663</name>
</gene>
<proteinExistence type="predicted"/>
<evidence type="ECO:0000313" key="1">
    <source>
        <dbReference type="EMBL" id="OAF71503.1"/>
    </source>
</evidence>
<dbReference type="EMBL" id="LWCA01000045">
    <property type="protein sequence ID" value="OAF71503.1"/>
    <property type="molecule type" value="Genomic_DNA"/>
</dbReference>